<dbReference type="EMBL" id="QORO01000001">
    <property type="protein sequence ID" value="RCK62127.1"/>
    <property type="molecule type" value="Genomic_DNA"/>
</dbReference>
<name>A0A367Y8I7_9MICO</name>
<dbReference type="RefSeq" id="WP_114117226.1">
    <property type="nucleotide sequence ID" value="NZ_BMHU01000001.1"/>
</dbReference>
<comment type="caution">
    <text evidence="2">The sequence shown here is derived from an EMBL/GenBank/DDBJ whole genome shotgun (WGS) entry which is preliminary data.</text>
</comment>
<evidence type="ECO:0000313" key="3">
    <source>
        <dbReference type="Proteomes" id="UP000253508"/>
    </source>
</evidence>
<proteinExistence type="predicted"/>
<dbReference type="Proteomes" id="UP000253508">
    <property type="component" value="Unassembled WGS sequence"/>
</dbReference>
<dbReference type="AlphaFoldDB" id="A0A367Y8I7"/>
<organism evidence="2 3">
    <name type="scientific">Microbacterium sorbitolivorans</name>
    <dbReference type="NCBI Taxonomy" id="1867410"/>
    <lineage>
        <taxon>Bacteria</taxon>
        <taxon>Bacillati</taxon>
        <taxon>Actinomycetota</taxon>
        <taxon>Actinomycetes</taxon>
        <taxon>Micrococcales</taxon>
        <taxon>Microbacteriaceae</taxon>
        <taxon>Microbacterium</taxon>
    </lineage>
</organism>
<dbReference type="InterPro" id="IPR037523">
    <property type="entry name" value="VOC_core"/>
</dbReference>
<reference evidence="2 3" key="1">
    <citation type="submission" date="2018-07" db="EMBL/GenBank/DDBJ databases">
        <title>Microbacterium endoborsara sp. nov., a novel actinobacterium isolated from Borszczowia aralocaspica.</title>
        <authorList>
            <person name="An D."/>
        </authorList>
    </citation>
    <scope>NUCLEOTIDE SEQUENCE [LARGE SCALE GENOMIC DNA]</scope>
    <source>
        <strain evidence="2 3">C1.15228</strain>
    </source>
</reference>
<feature type="domain" description="VOC" evidence="1">
    <location>
        <begin position="16"/>
        <end position="130"/>
    </location>
</feature>
<dbReference type="Gene3D" id="3.10.180.10">
    <property type="entry name" value="2,3-Dihydroxybiphenyl 1,2-Dioxygenase, domain 1"/>
    <property type="match status" value="1"/>
</dbReference>
<dbReference type="SUPFAM" id="SSF54593">
    <property type="entry name" value="Glyoxalase/Bleomycin resistance protein/Dihydroxybiphenyl dioxygenase"/>
    <property type="match status" value="1"/>
</dbReference>
<dbReference type="InterPro" id="IPR029068">
    <property type="entry name" value="Glyas_Bleomycin-R_OHBP_Dase"/>
</dbReference>
<gene>
    <name evidence="2" type="ORF">DTO57_00450</name>
</gene>
<evidence type="ECO:0000259" key="1">
    <source>
        <dbReference type="PROSITE" id="PS51819"/>
    </source>
</evidence>
<dbReference type="PROSITE" id="PS51819">
    <property type="entry name" value="VOC"/>
    <property type="match status" value="1"/>
</dbReference>
<dbReference type="OrthoDB" id="5066780at2"/>
<keyword evidence="3" id="KW-1185">Reference proteome</keyword>
<evidence type="ECO:0000313" key="2">
    <source>
        <dbReference type="EMBL" id="RCK62127.1"/>
    </source>
</evidence>
<accession>A0A367Y8I7</accession>
<protein>
    <submittedName>
        <fullName evidence="2">VOC family protein</fullName>
    </submittedName>
</protein>
<sequence>MTKNNEPAIDRSIYPMPMFVNLVVSNLAAAEALYASAGFITLAAIPGPGDVPSLVHLRREKYQDILMTQGPAERGTTTASFAAGAIDLAVAAERIRAAGGDVTGPIDTPWFTTDVTFSDADGNTVTLTAPRQVDQAAAQAWVADQITGDFETSGAHPFNPSED</sequence>